<organism evidence="1 2">
    <name type="scientific">Clostridium disporicum</name>
    <dbReference type="NCBI Taxonomy" id="84024"/>
    <lineage>
        <taxon>Bacteria</taxon>
        <taxon>Bacillati</taxon>
        <taxon>Bacillota</taxon>
        <taxon>Clostridia</taxon>
        <taxon>Eubacteriales</taxon>
        <taxon>Clostridiaceae</taxon>
        <taxon>Clostridium</taxon>
    </lineage>
</organism>
<proteinExistence type="predicted"/>
<protein>
    <submittedName>
        <fullName evidence="1">Uncharacterized protein</fullName>
    </submittedName>
</protein>
<name>A0A174H9J2_9CLOT</name>
<dbReference type="EMBL" id="CYZV01000040">
    <property type="protein sequence ID" value="CUO69495.1"/>
    <property type="molecule type" value="Genomic_DNA"/>
</dbReference>
<accession>A0A174H9J2</accession>
<gene>
    <name evidence="1" type="ORF">ERS852470_03092</name>
</gene>
<dbReference type="Proteomes" id="UP000095558">
    <property type="component" value="Unassembled WGS sequence"/>
</dbReference>
<dbReference type="AlphaFoldDB" id="A0A174H9J2"/>
<sequence length="106" mass="11816">MIRQVNGSASEVSAVAQTSALDAITKQFTQELNNIKAENNNSINTLAKALETMSKAINGLSVDLKEQIVLENNLKANVYLDKRNIIKEIVPDLDKIQNRYNKLAMR</sequence>
<reference evidence="1 2" key="1">
    <citation type="submission" date="2015-09" db="EMBL/GenBank/DDBJ databases">
        <authorList>
            <consortium name="Pathogen Informatics"/>
        </authorList>
    </citation>
    <scope>NUCLEOTIDE SEQUENCE [LARGE SCALE GENOMIC DNA]</scope>
    <source>
        <strain evidence="1 2">2789STDY5834855</strain>
    </source>
</reference>
<evidence type="ECO:0000313" key="2">
    <source>
        <dbReference type="Proteomes" id="UP000095558"/>
    </source>
</evidence>
<evidence type="ECO:0000313" key="1">
    <source>
        <dbReference type="EMBL" id="CUO69495.1"/>
    </source>
</evidence>